<comment type="caution">
    <text evidence="1">The sequence shown here is derived from an EMBL/GenBank/DDBJ whole genome shotgun (WGS) entry which is preliminary data.</text>
</comment>
<feature type="non-terminal residue" evidence="1">
    <location>
        <position position="1"/>
    </location>
</feature>
<dbReference type="AlphaFoldDB" id="X1FLZ3"/>
<gene>
    <name evidence="1" type="ORF">S03H2_15061</name>
</gene>
<evidence type="ECO:0000313" key="1">
    <source>
        <dbReference type="EMBL" id="GAH46716.1"/>
    </source>
</evidence>
<protein>
    <submittedName>
        <fullName evidence="1">Uncharacterized protein</fullName>
    </submittedName>
</protein>
<dbReference type="EMBL" id="BARU01007644">
    <property type="protein sequence ID" value="GAH46716.1"/>
    <property type="molecule type" value="Genomic_DNA"/>
</dbReference>
<proteinExistence type="predicted"/>
<accession>X1FLZ3</accession>
<organism evidence="1">
    <name type="scientific">marine sediment metagenome</name>
    <dbReference type="NCBI Taxonomy" id="412755"/>
    <lineage>
        <taxon>unclassified sequences</taxon>
        <taxon>metagenomes</taxon>
        <taxon>ecological metagenomes</taxon>
    </lineage>
</organism>
<name>X1FLZ3_9ZZZZ</name>
<reference evidence="1" key="1">
    <citation type="journal article" date="2014" name="Front. Microbiol.">
        <title>High frequency of phylogenetically diverse reductive dehalogenase-homologous genes in deep subseafloor sedimentary metagenomes.</title>
        <authorList>
            <person name="Kawai M."/>
            <person name="Futagami T."/>
            <person name="Toyoda A."/>
            <person name="Takaki Y."/>
            <person name="Nishi S."/>
            <person name="Hori S."/>
            <person name="Arai W."/>
            <person name="Tsubouchi T."/>
            <person name="Morono Y."/>
            <person name="Uchiyama I."/>
            <person name="Ito T."/>
            <person name="Fujiyama A."/>
            <person name="Inagaki F."/>
            <person name="Takami H."/>
        </authorList>
    </citation>
    <scope>NUCLEOTIDE SEQUENCE</scope>
    <source>
        <strain evidence="1">Expedition CK06-06</strain>
    </source>
</reference>
<sequence length="67" mass="7882">TLYQSPDIKDIIQEIINLDGWASGNPLAIFWDDHDDRSDHNAATVRRYKSWDHADRQPPMLYIEWVA</sequence>